<dbReference type="Proteomes" id="UP000597507">
    <property type="component" value="Unassembled WGS sequence"/>
</dbReference>
<evidence type="ECO:0000313" key="1">
    <source>
        <dbReference type="EMBL" id="GGG51393.1"/>
    </source>
</evidence>
<reference evidence="1 2" key="1">
    <citation type="journal article" date="2014" name="Int. J. Syst. Evol. Microbiol.">
        <title>Complete genome sequence of Corynebacterium casei LMG S-19264T (=DSM 44701T), isolated from a smear-ripened cheese.</title>
        <authorList>
            <consortium name="US DOE Joint Genome Institute (JGI-PGF)"/>
            <person name="Walter F."/>
            <person name="Albersmeier A."/>
            <person name="Kalinowski J."/>
            <person name="Ruckert C."/>
        </authorList>
    </citation>
    <scope>NUCLEOTIDE SEQUENCE [LARGE SCALE GENOMIC DNA]</scope>
    <source>
        <strain evidence="1 2">CGMCC 1.16330</strain>
    </source>
</reference>
<sequence length="114" mass="12824">MTIYAEFPCGARIKAERRFVAEARKAGRDTVKTLFGQPHVRVAVWSPQQTQDRPLNPDGTRARCLSCPMDGRRARAYRREFRALIGDWPTDGSRPETGIVVTCHAREIEVGDAP</sequence>
<dbReference type="RefSeq" id="WP_188904114.1">
    <property type="nucleotide sequence ID" value="NZ_BMKS01000025.1"/>
</dbReference>
<protein>
    <submittedName>
        <fullName evidence="1">Uncharacterized protein</fullName>
    </submittedName>
</protein>
<organism evidence="1 2">
    <name type="scientific">Caldovatus sediminis</name>
    <dbReference type="NCBI Taxonomy" id="2041189"/>
    <lineage>
        <taxon>Bacteria</taxon>
        <taxon>Pseudomonadati</taxon>
        <taxon>Pseudomonadota</taxon>
        <taxon>Alphaproteobacteria</taxon>
        <taxon>Acetobacterales</taxon>
        <taxon>Roseomonadaceae</taxon>
        <taxon>Caldovatus</taxon>
    </lineage>
</organism>
<gene>
    <name evidence="1" type="ORF">GCM10010964_43290</name>
</gene>
<keyword evidence="2" id="KW-1185">Reference proteome</keyword>
<evidence type="ECO:0000313" key="2">
    <source>
        <dbReference type="Proteomes" id="UP000597507"/>
    </source>
</evidence>
<proteinExistence type="predicted"/>
<name>A0A8J2ZFK6_9PROT</name>
<dbReference type="AlphaFoldDB" id="A0A8J2ZFK6"/>
<comment type="caution">
    <text evidence="1">The sequence shown here is derived from an EMBL/GenBank/DDBJ whole genome shotgun (WGS) entry which is preliminary data.</text>
</comment>
<dbReference type="EMBL" id="BMKS01000025">
    <property type="protein sequence ID" value="GGG51393.1"/>
    <property type="molecule type" value="Genomic_DNA"/>
</dbReference>
<accession>A0A8J2ZFK6</accession>